<dbReference type="Pfam" id="PF01607">
    <property type="entry name" value="CBM_14"/>
    <property type="match status" value="1"/>
</dbReference>
<dbReference type="EMBL" id="JBAMIC010000001">
    <property type="protein sequence ID" value="KAK7114374.1"/>
    <property type="molecule type" value="Genomic_DNA"/>
</dbReference>
<comment type="caution">
    <text evidence="3">The sequence shown here is derived from an EMBL/GenBank/DDBJ whole genome shotgun (WGS) entry which is preliminary data.</text>
</comment>
<dbReference type="GO" id="GO:0008061">
    <property type="term" value="F:chitin binding"/>
    <property type="evidence" value="ECO:0007669"/>
    <property type="project" value="InterPro"/>
</dbReference>
<feature type="chain" id="PRO_5043041398" description="Chitin-binding type-2 domain-containing protein" evidence="1">
    <location>
        <begin position="23"/>
        <end position="662"/>
    </location>
</feature>
<dbReference type="Pfam" id="PF22494">
    <property type="entry name" value="choice_anch_I"/>
    <property type="match status" value="1"/>
</dbReference>
<accession>A0AAN9BZ89</accession>
<sequence>MVRHNTIPVLSLLAIFLTAGQGIQVSLTRLSSLYLPTYAQNGSVSYPFPSATVEKVAFEPLGKVIYGVGKGIIHVISASDAMNLASVDHFIVPNLELTDVQVCEDGVFITYRNDFNKQRGGVLVYDLYDPFSKDMDLLHDIPMGSSPDMVSPTKDCTLVVAIENEGFIENGRFYDPPGGVGIIRFPKGIDLKPEVKILNFTAFDKQFNQLSKQGVRWVFRGNNNSFSDNIEPESITFNADYSIAYIGLQENNAIAVVDMATDTITAIHGLGFKTWGELDPSDKDGGVNIKNWPVYGMYQPDSIQFVRWNNQDYIITANEGDAQEYGAPVNFAEETRGKNIDPADISPIVSKHLRDALQDDAELGRLTISSVDGRNAQGKFERFYTYGARSFSIWRASDMQRVYDSGSELEKKMATFRRDILNSNAVPNRYLDDTVDTRSDNRGPETESLAVGEMEGHLLIFVGNERGSSIAVYSVAKGGLKPTFQTLFTGIPRDNARKWRELFDARELFAIDPEFMRFFSPSEGLADYPVLLVAGSESGTVSTFKVEVKNPTKPKGCPLTPECTINQPCNQPHQCKHEMDMIACMGNCQRYALCIYGVYLPMKCQKGMYFDELKGRCVRGLCPAEAVARPSTTVRPVPVSAPGKTTPTYGPGSIYRALIGLG</sequence>
<dbReference type="GO" id="GO:0005576">
    <property type="term" value="C:extracellular region"/>
    <property type="evidence" value="ECO:0007669"/>
    <property type="project" value="InterPro"/>
</dbReference>
<name>A0AAN9BZ89_9CAEN</name>
<protein>
    <recommendedName>
        <fullName evidence="2">Chitin-binding type-2 domain-containing protein</fullName>
    </recommendedName>
</protein>
<dbReference type="PANTHER" id="PTHR46928:SF1">
    <property type="entry name" value="MESENCHYME-SPECIFIC CELL SURFACE GLYCOPROTEIN"/>
    <property type="match status" value="1"/>
</dbReference>
<dbReference type="SUPFAM" id="SSF75011">
    <property type="entry name" value="3-carboxy-cis,cis-mucoante lactonizing enzyme"/>
    <property type="match status" value="1"/>
</dbReference>
<feature type="domain" description="Chitin-binding type-2" evidence="2">
    <location>
        <begin position="572"/>
        <end position="617"/>
    </location>
</feature>
<dbReference type="PANTHER" id="PTHR46928">
    <property type="entry name" value="MESENCHYME-SPECIFIC CELL SURFACE GLYCOPROTEIN"/>
    <property type="match status" value="1"/>
</dbReference>
<dbReference type="InterPro" id="IPR036508">
    <property type="entry name" value="Chitin-bd_dom_sf"/>
</dbReference>
<evidence type="ECO:0000313" key="4">
    <source>
        <dbReference type="Proteomes" id="UP001374579"/>
    </source>
</evidence>
<evidence type="ECO:0000256" key="1">
    <source>
        <dbReference type="SAM" id="SignalP"/>
    </source>
</evidence>
<keyword evidence="4" id="KW-1185">Reference proteome</keyword>
<proteinExistence type="predicted"/>
<keyword evidence="1" id="KW-0732">Signal</keyword>
<feature type="signal peptide" evidence="1">
    <location>
        <begin position="1"/>
        <end position="22"/>
    </location>
</feature>
<dbReference type="SUPFAM" id="SSF57625">
    <property type="entry name" value="Invertebrate chitin-binding proteins"/>
    <property type="match status" value="1"/>
</dbReference>
<organism evidence="3 4">
    <name type="scientific">Littorina saxatilis</name>
    <dbReference type="NCBI Taxonomy" id="31220"/>
    <lineage>
        <taxon>Eukaryota</taxon>
        <taxon>Metazoa</taxon>
        <taxon>Spiralia</taxon>
        <taxon>Lophotrochozoa</taxon>
        <taxon>Mollusca</taxon>
        <taxon>Gastropoda</taxon>
        <taxon>Caenogastropoda</taxon>
        <taxon>Littorinimorpha</taxon>
        <taxon>Littorinoidea</taxon>
        <taxon>Littorinidae</taxon>
        <taxon>Littorina</taxon>
    </lineage>
</organism>
<evidence type="ECO:0000259" key="2">
    <source>
        <dbReference type="PROSITE" id="PS50940"/>
    </source>
</evidence>
<dbReference type="Proteomes" id="UP001374579">
    <property type="component" value="Unassembled WGS sequence"/>
</dbReference>
<dbReference type="InterPro" id="IPR055188">
    <property type="entry name" value="Choice_anch_I"/>
</dbReference>
<reference evidence="3 4" key="1">
    <citation type="submission" date="2024-02" db="EMBL/GenBank/DDBJ databases">
        <title>Chromosome-scale genome assembly of the rough periwinkle Littorina saxatilis.</title>
        <authorList>
            <person name="De Jode A."/>
            <person name="Faria R."/>
            <person name="Formenti G."/>
            <person name="Sims Y."/>
            <person name="Smith T.P."/>
            <person name="Tracey A."/>
            <person name="Wood J.M.D."/>
            <person name="Zagrodzka Z.B."/>
            <person name="Johannesson K."/>
            <person name="Butlin R.K."/>
            <person name="Leder E.H."/>
        </authorList>
    </citation>
    <scope>NUCLEOTIDE SEQUENCE [LARGE SCALE GENOMIC DNA]</scope>
    <source>
        <strain evidence="3">Snail1</strain>
        <tissue evidence="3">Muscle</tissue>
    </source>
</reference>
<dbReference type="PROSITE" id="PS50940">
    <property type="entry name" value="CHIT_BIND_II"/>
    <property type="match status" value="1"/>
</dbReference>
<dbReference type="Gene3D" id="2.130.10.10">
    <property type="entry name" value="YVTN repeat-like/Quinoprotein amine dehydrogenase"/>
    <property type="match status" value="1"/>
</dbReference>
<dbReference type="NCBIfam" id="NF038117">
    <property type="entry name" value="choice_anch_I"/>
    <property type="match status" value="1"/>
</dbReference>
<dbReference type="InterPro" id="IPR052956">
    <property type="entry name" value="Mesenchyme-surface_protein"/>
</dbReference>
<dbReference type="InterPro" id="IPR015943">
    <property type="entry name" value="WD40/YVTN_repeat-like_dom_sf"/>
</dbReference>
<dbReference type="AlphaFoldDB" id="A0AAN9BZ89"/>
<evidence type="ECO:0000313" key="3">
    <source>
        <dbReference type="EMBL" id="KAK7114374.1"/>
    </source>
</evidence>
<dbReference type="InterPro" id="IPR002557">
    <property type="entry name" value="Chitin-bd_dom"/>
</dbReference>
<gene>
    <name evidence="3" type="ORF">V1264_000443</name>
</gene>